<accession>M6CP52</accession>
<organism evidence="2 3">
    <name type="scientific">Leptospira alstonii serovar Sichuan str. 79601</name>
    <dbReference type="NCBI Taxonomy" id="1218565"/>
    <lineage>
        <taxon>Bacteria</taxon>
        <taxon>Pseudomonadati</taxon>
        <taxon>Spirochaetota</taxon>
        <taxon>Spirochaetia</taxon>
        <taxon>Leptospirales</taxon>
        <taxon>Leptospiraceae</taxon>
        <taxon>Leptospira</taxon>
    </lineage>
</organism>
<evidence type="ECO:0000313" key="3">
    <source>
        <dbReference type="Proteomes" id="UP000011988"/>
    </source>
</evidence>
<protein>
    <submittedName>
        <fullName evidence="2">Uncharacterized protein</fullName>
    </submittedName>
</protein>
<name>M6CP52_9LEPT</name>
<gene>
    <name evidence="2" type="ORF">LEP1GSC194_0239</name>
</gene>
<dbReference type="AlphaFoldDB" id="M6CP52"/>
<dbReference type="EMBL" id="ANIK01000089">
    <property type="protein sequence ID" value="EMJ92321.1"/>
    <property type="molecule type" value="Genomic_DNA"/>
</dbReference>
<feature type="region of interest" description="Disordered" evidence="1">
    <location>
        <begin position="1"/>
        <end position="25"/>
    </location>
</feature>
<reference evidence="2 3" key="1">
    <citation type="submission" date="2013-01" db="EMBL/GenBank/DDBJ databases">
        <authorList>
            <person name="Harkins D.M."/>
            <person name="Durkin A.S."/>
            <person name="Brinkac L.M."/>
            <person name="Haft D.H."/>
            <person name="Selengut J.D."/>
            <person name="Sanka R."/>
            <person name="DePew J."/>
            <person name="Purushe J."/>
            <person name="Galloway R.L."/>
            <person name="Vinetz J.M."/>
            <person name="Sutton G.G."/>
            <person name="Nierman W.C."/>
            <person name="Fouts D.E."/>
        </authorList>
    </citation>
    <scope>NUCLEOTIDE SEQUENCE [LARGE SCALE GENOMIC DNA]</scope>
    <source>
        <strain evidence="2 3">79601</strain>
    </source>
</reference>
<proteinExistence type="predicted"/>
<sequence length="39" mass="4325">MEKTGRIENSLPEEEKSTENGTCVEPKLSSLQKTSCLNL</sequence>
<evidence type="ECO:0000313" key="2">
    <source>
        <dbReference type="EMBL" id="EMJ92321.1"/>
    </source>
</evidence>
<dbReference type="Proteomes" id="UP000011988">
    <property type="component" value="Unassembled WGS sequence"/>
</dbReference>
<comment type="caution">
    <text evidence="2">The sequence shown here is derived from an EMBL/GenBank/DDBJ whole genome shotgun (WGS) entry which is preliminary data.</text>
</comment>
<evidence type="ECO:0000256" key="1">
    <source>
        <dbReference type="SAM" id="MobiDB-lite"/>
    </source>
</evidence>
<dbReference type="PATRIC" id="fig|1218565.3.peg.3646"/>